<keyword evidence="4" id="KW-0863">Zinc-finger</keyword>
<protein>
    <recommendedName>
        <fullName evidence="7">AAA+ ATPase domain-containing protein</fullName>
    </recommendedName>
</protein>
<dbReference type="Pfam" id="PF20173">
    <property type="entry name" value="ZnF_RZ-type"/>
    <property type="match status" value="1"/>
</dbReference>
<dbReference type="Proteomes" id="UP000663836">
    <property type="component" value="Unassembled WGS sequence"/>
</dbReference>
<dbReference type="SMART" id="SM00382">
    <property type="entry name" value="AAA"/>
    <property type="match status" value="2"/>
</dbReference>
<keyword evidence="3" id="KW-0479">Metal-binding</keyword>
<dbReference type="InterPro" id="IPR027417">
    <property type="entry name" value="P-loop_NTPase"/>
</dbReference>
<dbReference type="PANTHER" id="PTHR22605">
    <property type="entry name" value="RZ-TYPE DOMAIN-CONTAINING PROTEIN"/>
    <property type="match status" value="1"/>
</dbReference>
<evidence type="ECO:0000313" key="8">
    <source>
        <dbReference type="EMBL" id="CAF0876681.1"/>
    </source>
</evidence>
<dbReference type="Proteomes" id="UP000663864">
    <property type="component" value="Unassembled WGS sequence"/>
</dbReference>
<keyword evidence="2" id="KW-0963">Cytoplasm</keyword>
<evidence type="ECO:0000313" key="9">
    <source>
        <dbReference type="EMBL" id="CAF4013392.1"/>
    </source>
</evidence>
<dbReference type="InterPro" id="IPR031248">
    <property type="entry name" value="RNF213"/>
</dbReference>
<keyword evidence="5" id="KW-0862">Zinc</keyword>
<dbReference type="GO" id="GO:0008270">
    <property type="term" value="F:zinc ion binding"/>
    <property type="evidence" value="ECO:0007669"/>
    <property type="project" value="UniProtKB-KW"/>
</dbReference>
<dbReference type="PANTHER" id="PTHR22605:SF1">
    <property type="entry name" value="RZ-TYPE DOMAIN-CONTAINING PROTEIN"/>
    <property type="match status" value="1"/>
</dbReference>
<keyword evidence="6" id="KW-0391">Immunity</keyword>
<dbReference type="InterPro" id="IPR046439">
    <property type="entry name" value="ZF_RZ_dom"/>
</dbReference>
<evidence type="ECO:0000259" key="7">
    <source>
        <dbReference type="SMART" id="SM00382"/>
    </source>
</evidence>
<dbReference type="EMBL" id="CAJOBD010004921">
    <property type="protein sequence ID" value="CAF4013392.1"/>
    <property type="molecule type" value="Genomic_DNA"/>
</dbReference>
<evidence type="ECO:0000256" key="3">
    <source>
        <dbReference type="ARBA" id="ARBA00022723"/>
    </source>
</evidence>
<dbReference type="GO" id="GO:0004842">
    <property type="term" value="F:ubiquitin-protein transferase activity"/>
    <property type="evidence" value="ECO:0007669"/>
    <property type="project" value="InterPro"/>
</dbReference>
<accession>A0A819PDR0</accession>
<name>A0A819PDR0_9BILA</name>
<dbReference type="GO" id="GO:0016887">
    <property type="term" value="F:ATP hydrolysis activity"/>
    <property type="evidence" value="ECO:0007669"/>
    <property type="project" value="InterPro"/>
</dbReference>
<dbReference type="SUPFAM" id="SSF52540">
    <property type="entry name" value="P-loop containing nucleoside triphosphate hydrolases"/>
    <property type="match status" value="2"/>
</dbReference>
<comment type="caution">
    <text evidence="9">The sequence shown here is derived from an EMBL/GenBank/DDBJ whole genome shotgun (WGS) entry which is preliminary data.</text>
</comment>
<comment type="subcellular location">
    <subcellularLocation>
        <location evidence="1">Cytoplasm</location>
    </subcellularLocation>
</comment>
<evidence type="ECO:0000256" key="6">
    <source>
        <dbReference type="ARBA" id="ARBA00022859"/>
    </source>
</evidence>
<dbReference type="Gene3D" id="3.40.50.300">
    <property type="entry name" value="P-loop containing nucleotide triphosphate hydrolases"/>
    <property type="match status" value="2"/>
</dbReference>
<sequence>MFAAEIKRISTEWKQLPISQLISFFPDLQFIDDDFLTIKSLFDESALLSIKQILDYWKSRKQINEICPSVINSLKYLKWTNDTDKLPLIERILKLNEETSGEICCETYKEYCTFYFEKYSTTTLDFLQIFNNSNELLEFIRPLTSTDIESLLESVNDSDETLIDTSTIINMTKIKSFFERIHQEVAKIREQNPTSVGDGIVIHCLENVLKETDYENIVLYIKSSLNSLTSIQRLYMELTNKGLSKRQRILEIMQTSQMEFFEQRTNQYRSIEHQFDIKITIKEQTLSTVEQEEVVTNGKVKERTIDYIDLHELRDRARLIEHSRYKVKEDSKDELDKLRSFITMVDLIETILKNLTSLNLNGHPSVSDYLEPKRSFQCNNSNFEELETMSKQLDQLLIRWDDYLCQRYKNYTYLTYFSHQQIWLTEDYLYKIEPESKTYSGYHFMKFIGVHNSPIEKKFLPRKADEPEERLENIARILNDVQIQTIAESLSKSDVNKIIYLVGTSDEGILCAILSIFDINHMPPKANHLFYCTPTTSWIEIRAFVYRCFYSNKSLHQLIRPELLSLSVQDQFTHLIRDLINNDSERSFCLSIITTASTDQLQLINGLKTLNIVQTVSDHELLNEEKLKKKIETLVGSNCHLVTSNISGLGKSTYIREEIQQIKKQYIKFPINGNFDIDTIVERLLQKTPQLLSSKAAIHLDIGIIDNIQQFNEFLYCILIFRAFRSRHSAITIPDDLPVFIEFDSSQSSTRITRCGKTSLIQTLCQYILEDELAIFRIHAGVTNENIVEEMNDFKKRAEQCKQRDPKKRFWIFFDEFNTTSSIGLFKEIICERTLLGESLPDNMVFLGACNPQRQKPNNVTFNNNIGIKKDRYTVERLIHVTGNVSLLYNVVSIPETMLEYVWDFGFLDEDTERKYIETMLNICQELKSNLNWFRITVQLVVTSQVFFREYEDVSSVSLRDVARFCCLYNWYSDCIRKVDYQGNMTACTLDRLSRSSLIALALCYYFRISSPEQRSNYVNRIETILNTVTDISPNMSKSFIEILRNEENALVNRMELPAGTAKNRGLIDNIFVLVACIVNRIPVILCGKPGCGKTSSVQIVMTNLKGKKSKDLYFQQLPPLIPVSYQGSQNCTSESVLKVFERANKYVEDKEKNGGLLPVIVFDEIGLAELSPHNPLKVLHSKLEVDSCRHGFVGLSNWRLDASKMNRALYLACPDPDENDLKSTADAILDAEISKNEQIKRPDDMIMKSLVAAYNSLYQLTNRDRKCENYFGLRDYYAMMKSVVHDLVVPQQGQDLFECIRKHLKANFDGTWDASEYMWEKFCEYIGQDNLIGRYKSVSKFDQILDQCLSARTGRYLMLISKNESVIDYAEQHIRSKYTRYPFRSLIGSSLSGDLFDGRTYTERYNYKVLMDVILYVETEVTLIMRRMGHLYDNLYDLFNQNFAVSAQKKFCRIALGDLYHPRCLVNENFYCIVFVEESDLPKCDLPFLNRFEKHVIDMQSLVHKYHWSVQLKLIDWLKSLLPTDCNEHFPLFQHLFVDYSDNYICTLVLDAFKQLEISVDDEESERNTNAALTYCQDKLIETSSLDFPLILSLKRNNNDNNANALIEKYYVKHKSLLFSSLLKNNFEQTQILNKVIYTYTQIYHEIKYEKYKSEIDEIKLSTFKTEREFARRIKEHYKSPERKCRLLLIRVDYHEDHKHILSIKHILLNEHIKDSDRGVWLIFHLQRNMLNQTTNDVLFNGWSSVMIDDLNKSELILRDVFLNSSYTNLIGQPEYHLSECLFDDMITRCLGKFNYQVAHRKFQTKINNRRKELIKLLFMEGNNKNDQTETLRSIVHRQLTILIENFGSSHELLHLNDWRRDLLTKPIIIGTCRSVLDALKMTVTLFYDKYFLLLFAYLEKYSFIDTYQFISTYNDTTVRKDLHSIWHECLMLILKDIDLTVIQRDLDNISFTFRLHLPCAKTEHKIIRKIQEIIAQDVQKDDKDDLNDEKIITRAIEQWRKKSFYASLNNFQLIENNSNIFKHYYHDQVTLALEEAKIYQLSSEFAEYLLTTNPNRSISNQLQHLLIDHEELFELLRIFEIGTELIDEKTLMNTFKQQTFRDDSIFKTQTETGDFYTLVLSKEKQYYLIPPKERVKNRNNYEFECEGDPWIETCLMNLIELLLSKSVIEQTKDIERLSTIYGLIEQGFFGLKHYACKNLEKLRSFTSLLRCIKTLLSKDSTLTAFKSVCRVGGFVGAFTTCDDIDKCIKYLRQIIHESKSAESKDIVERTLIKLEIEFLKNWLIDHSDRYEDVLRLIDNEHNNLWLYSTKIFRYLDIKFDIISTIKNSKENITLIHEYEKLNESIKNMSTKRIHHLMSNYIHMHLMVDRYKTIETIEDKLKSNFEQFEQNMTQIQDNIEQSHHVHDLKMICLIAWIKYYTEFYACALNNRCEDKILKRIDDYLLNDESSFGQTIKLFIIKQLCQLSNLKLNELYEVYTKRDIVWIHSMLKNEIDSQSKQSWYNIILPIPMFKCQDEYKRISDILEHKPTLDELKRLIKTCSTKQDSSYCFLIWFINDYSRYSMTNNKNSDQIKKNMMKKLEQELSMSFESIGYQFLVGLWNNFDTQSYFHLNSTMKPIEIQQRLLALHIFALILSFKARKTSTYLSSLLFDQNLKVPNNYNEYFQTSILIPGLRSDNPIITQMIDVQTQVNLRLKRMPTIWKENQFIFKCSKYCDWMFYFEDCGRPNSESKCPLCKATIGGLRHRLVIRDPPQIQMSILEANEFITKFIEKYDQNTTFGYHTAILAQESQLGEKSEYLDRPLSFRFLHILSHSIFLVLHELDLLVDSTLPDRTFFRTHFEKDYELICQQLDDSTYGFTWLFKLLNHMIDANFVSNGQLDNRDKLIKFEKDFEKELIFNHIDSISNDIKSYLKMYTEFVCEQKNESALTNFVNEIAEKEGRFPLLTYFNTTGIYTINPIDKLRTKLKNVPYANKLYPMTTYIIENLEKYANIRYLYPIVSFTNYLIEKFDHRIKRNDAASATIENCFNRDESKVILNIYIEDDSERETMIKLYREFIDAWYKLTLKKVQYGCHHETLDINSVQKEEFAEKTKLAMVLLNISKDNSSILVAACLRTIGELQNEIVNYFHHTFGNDSMQNQLHRHIIRLQGIRPEHILRLNSHDLSSKLMLDCFTINYQYGMSKDLVFDYEEIEMTLRKIISCLPLIDTEKMNFVNYQFELYGENALLITDVRIHVKQEPLPIEERKKLKARMLTMKNDQILNYLGSLDHVFTYLKNIDNDVSKNVSTIQQFAEQYISSHSCLHENIFRQQSFSTISLKHIIDLYELLEEITFDKVVGNYIPNEYCEKSFSDSDRKKIINEFIKSTYEKDKISPVLKQRERWIALLKRIIIRILLNVNVSTNVPLQLYLERADLWTGDITEDDIQSFSINNEILLRHTFIILNGLKAERTEPITESDEEQIEKIIQNINTQTKQATTWNEGTENDVSSIRIIKDDKKNKKSQKIRV</sequence>
<dbReference type="GO" id="GO:0002376">
    <property type="term" value="P:immune system process"/>
    <property type="evidence" value="ECO:0007669"/>
    <property type="project" value="UniProtKB-KW"/>
</dbReference>
<reference evidence="9" key="1">
    <citation type="submission" date="2021-02" db="EMBL/GenBank/DDBJ databases">
        <authorList>
            <person name="Nowell W R."/>
        </authorList>
    </citation>
    <scope>NUCLEOTIDE SEQUENCE</scope>
</reference>
<evidence type="ECO:0000256" key="5">
    <source>
        <dbReference type="ARBA" id="ARBA00022833"/>
    </source>
</evidence>
<dbReference type="EMBL" id="CAJNOT010000170">
    <property type="protein sequence ID" value="CAF0876681.1"/>
    <property type="molecule type" value="Genomic_DNA"/>
</dbReference>
<feature type="domain" description="AAA+ ATPase" evidence="7">
    <location>
        <begin position="1080"/>
        <end position="1236"/>
    </location>
</feature>
<dbReference type="InterPro" id="IPR003593">
    <property type="entry name" value="AAA+_ATPase"/>
</dbReference>
<evidence type="ECO:0000256" key="4">
    <source>
        <dbReference type="ARBA" id="ARBA00022771"/>
    </source>
</evidence>
<evidence type="ECO:0000313" key="10">
    <source>
        <dbReference type="Proteomes" id="UP000663836"/>
    </source>
</evidence>
<gene>
    <name evidence="9" type="ORF">JBS370_LOCUS26974</name>
    <name evidence="8" type="ORF">ZHD862_LOCUS6169</name>
</gene>
<evidence type="ECO:0000256" key="2">
    <source>
        <dbReference type="ARBA" id="ARBA00022490"/>
    </source>
</evidence>
<dbReference type="GO" id="GO:0005737">
    <property type="term" value="C:cytoplasm"/>
    <property type="evidence" value="ECO:0007669"/>
    <property type="project" value="UniProtKB-SubCell"/>
</dbReference>
<organism evidence="9 10">
    <name type="scientific">Rotaria sordida</name>
    <dbReference type="NCBI Taxonomy" id="392033"/>
    <lineage>
        <taxon>Eukaryota</taxon>
        <taxon>Metazoa</taxon>
        <taxon>Spiralia</taxon>
        <taxon>Gnathifera</taxon>
        <taxon>Rotifera</taxon>
        <taxon>Eurotatoria</taxon>
        <taxon>Bdelloidea</taxon>
        <taxon>Philodinida</taxon>
        <taxon>Philodinidae</taxon>
        <taxon>Rotaria</taxon>
    </lineage>
</organism>
<feature type="domain" description="AAA+ ATPase" evidence="7">
    <location>
        <begin position="748"/>
        <end position="880"/>
    </location>
</feature>
<evidence type="ECO:0000256" key="1">
    <source>
        <dbReference type="ARBA" id="ARBA00004496"/>
    </source>
</evidence>
<proteinExistence type="predicted"/>